<sequence length="649" mass="73373">MGFGYYFKDQGTVLGTYDGDDGDESIFVDDNSKQVEGGMHRPPTFASFLHAESSQRKKVAFSIVKRHILNTWEKYGVERVMGIRKCPERVITDLRNLRKQGGTSNDGFQTIQRKVAHDSLVRKHGTGSKHSLPKQQVRKLVYQKRTTNIPVSNVFSVLEEDNGKPMNDLVDDVRKKVMAPPRKTGIWLSKKTESLLESGFTTPNPFDFLTKEDGKSILCDLRREMIMLMWRMVMIKWLLLLLLSLCVTLQRIQKFFVAQDIGARVAVHIFNRISFAIAKEVRVQIVSRLPSNLLVREMMWVDREVMLPEVRIHCPAISRWVEFCHSNPARLFYGQHTLYSHQGVQLFFHAWYLDNGTIIGDSLVVGKVLELILEDGPRIGLRVNVDKTKKFWPKKDARSRLAGVFPPSTARPLHGFKLLCGPASLDFDFISQLVMKWVSISPKICFKFGISGLLHQVATTIADRIRDKDTSQSKQNLQSSSMTFIHKTLIIPSVLDSCFNSFTVCEVKRNALSAFNAKMKIGLLSNPSKAVAPKLMKKLANIYFTHISQTSQSTFSLSTRKIALWKSQMEDHTSNWLRVVTISGLGQTINGSLRGIFMETLPISADKEVDIGLGGGRDKPLRPADMLLYSWDIGLDVFVDLTGSSSWDG</sequence>
<dbReference type="PANTHER" id="PTHR48462">
    <property type="entry name" value="PROTEIN, PUTATIVE-RELATED"/>
    <property type="match status" value="1"/>
</dbReference>
<organism evidence="1 2">
    <name type="scientific">Tanacetum coccineum</name>
    <dbReference type="NCBI Taxonomy" id="301880"/>
    <lineage>
        <taxon>Eukaryota</taxon>
        <taxon>Viridiplantae</taxon>
        <taxon>Streptophyta</taxon>
        <taxon>Embryophyta</taxon>
        <taxon>Tracheophyta</taxon>
        <taxon>Spermatophyta</taxon>
        <taxon>Magnoliopsida</taxon>
        <taxon>eudicotyledons</taxon>
        <taxon>Gunneridae</taxon>
        <taxon>Pentapetalae</taxon>
        <taxon>asterids</taxon>
        <taxon>campanulids</taxon>
        <taxon>Asterales</taxon>
        <taxon>Asteraceae</taxon>
        <taxon>Asteroideae</taxon>
        <taxon>Anthemideae</taxon>
        <taxon>Anthemidinae</taxon>
        <taxon>Tanacetum</taxon>
    </lineage>
</organism>
<gene>
    <name evidence="1" type="ORF">Tco_0923667</name>
</gene>
<evidence type="ECO:0000313" key="2">
    <source>
        <dbReference type="Proteomes" id="UP001151760"/>
    </source>
</evidence>
<evidence type="ECO:0000313" key="1">
    <source>
        <dbReference type="EMBL" id="GJT33248.1"/>
    </source>
</evidence>
<protein>
    <submittedName>
        <fullName evidence="1">Uncharacterized protein</fullName>
    </submittedName>
</protein>
<reference evidence="1" key="1">
    <citation type="journal article" date="2022" name="Int. J. Mol. Sci.">
        <title>Draft Genome of Tanacetum Coccineum: Genomic Comparison of Closely Related Tanacetum-Family Plants.</title>
        <authorList>
            <person name="Yamashiro T."/>
            <person name="Shiraishi A."/>
            <person name="Nakayama K."/>
            <person name="Satake H."/>
        </authorList>
    </citation>
    <scope>NUCLEOTIDE SEQUENCE</scope>
</reference>
<proteinExistence type="predicted"/>
<keyword evidence="2" id="KW-1185">Reference proteome</keyword>
<accession>A0ABQ5D2Q1</accession>
<dbReference type="PANTHER" id="PTHR48462:SF1">
    <property type="entry name" value="PROTEIN, PUTATIVE-RELATED"/>
    <property type="match status" value="1"/>
</dbReference>
<dbReference type="Proteomes" id="UP001151760">
    <property type="component" value="Unassembled WGS sequence"/>
</dbReference>
<comment type="caution">
    <text evidence="1">The sequence shown here is derived from an EMBL/GenBank/DDBJ whole genome shotgun (WGS) entry which is preliminary data.</text>
</comment>
<name>A0ABQ5D2Q1_9ASTR</name>
<reference evidence="1" key="2">
    <citation type="submission" date="2022-01" db="EMBL/GenBank/DDBJ databases">
        <authorList>
            <person name="Yamashiro T."/>
            <person name="Shiraishi A."/>
            <person name="Satake H."/>
            <person name="Nakayama K."/>
        </authorList>
    </citation>
    <scope>NUCLEOTIDE SEQUENCE</scope>
</reference>
<dbReference type="EMBL" id="BQNB010014863">
    <property type="protein sequence ID" value="GJT33248.1"/>
    <property type="molecule type" value="Genomic_DNA"/>
</dbReference>